<evidence type="ECO:0000313" key="1">
    <source>
        <dbReference type="EMBL" id="KAJ1096608.1"/>
    </source>
</evidence>
<accession>A0AAV7M061</accession>
<organism evidence="1 2">
    <name type="scientific">Pleurodeles waltl</name>
    <name type="common">Iberian ribbed newt</name>
    <dbReference type="NCBI Taxonomy" id="8319"/>
    <lineage>
        <taxon>Eukaryota</taxon>
        <taxon>Metazoa</taxon>
        <taxon>Chordata</taxon>
        <taxon>Craniata</taxon>
        <taxon>Vertebrata</taxon>
        <taxon>Euteleostomi</taxon>
        <taxon>Amphibia</taxon>
        <taxon>Batrachia</taxon>
        <taxon>Caudata</taxon>
        <taxon>Salamandroidea</taxon>
        <taxon>Salamandridae</taxon>
        <taxon>Pleurodelinae</taxon>
        <taxon>Pleurodeles</taxon>
    </lineage>
</organism>
<gene>
    <name evidence="1" type="ORF">NDU88_001743</name>
</gene>
<dbReference type="Proteomes" id="UP001066276">
    <property type="component" value="Chromosome 10"/>
</dbReference>
<reference evidence="1" key="1">
    <citation type="journal article" date="2022" name="bioRxiv">
        <title>Sequencing and chromosome-scale assembly of the giantPleurodeles waltlgenome.</title>
        <authorList>
            <person name="Brown T."/>
            <person name="Elewa A."/>
            <person name="Iarovenko S."/>
            <person name="Subramanian E."/>
            <person name="Araus A.J."/>
            <person name="Petzold A."/>
            <person name="Susuki M."/>
            <person name="Suzuki K.-i.T."/>
            <person name="Hayashi T."/>
            <person name="Toyoda A."/>
            <person name="Oliveira C."/>
            <person name="Osipova E."/>
            <person name="Leigh N.D."/>
            <person name="Simon A."/>
            <person name="Yun M.H."/>
        </authorList>
    </citation>
    <scope>NUCLEOTIDE SEQUENCE</scope>
    <source>
        <strain evidence="1">20211129_DDA</strain>
        <tissue evidence="1">Liver</tissue>
    </source>
</reference>
<proteinExistence type="predicted"/>
<dbReference type="EMBL" id="JANPWB010000014">
    <property type="protein sequence ID" value="KAJ1096608.1"/>
    <property type="molecule type" value="Genomic_DNA"/>
</dbReference>
<keyword evidence="2" id="KW-1185">Reference proteome</keyword>
<dbReference type="AlphaFoldDB" id="A0AAV7M061"/>
<protein>
    <submittedName>
        <fullName evidence="1">Uncharacterized protein</fullName>
    </submittedName>
</protein>
<name>A0AAV7M061_PLEWA</name>
<comment type="caution">
    <text evidence="1">The sequence shown here is derived from an EMBL/GenBank/DDBJ whole genome shotgun (WGS) entry which is preliminary data.</text>
</comment>
<evidence type="ECO:0000313" key="2">
    <source>
        <dbReference type="Proteomes" id="UP001066276"/>
    </source>
</evidence>
<sequence length="97" mass="10855">MSLSYSLSLVPHLELCNDFHASSPIVVTVELKEATLVDYCSCGEVEKVQMEVLELQMPESHPQLKEHKGALLPKVVALETTFKMCLRDFTFSLDVSV</sequence>